<comment type="caution">
    <text evidence="4">The sequence shown here is derived from an EMBL/GenBank/DDBJ whole genome shotgun (WGS) entry which is preliminary data.</text>
</comment>
<evidence type="ECO:0000256" key="2">
    <source>
        <dbReference type="ARBA" id="ARBA00022448"/>
    </source>
</evidence>
<reference evidence="4 5" key="1">
    <citation type="submission" date="2021-03" db="EMBL/GenBank/DDBJ databases">
        <title>Sequencing the genomes of 1000 actinobacteria strains.</title>
        <authorList>
            <person name="Klenk H.-P."/>
        </authorList>
    </citation>
    <scope>NUCLEOTIDE SEQUENCE [LARGE SCALE GENOMIC DNA]</scope>
    <source>
        <strain evidence="4 5">DSM 14564</strain>
    </source>
</reference>
<dbReference type="EMBL" id="JAGIOC010000001">
    <property type="protein sequence ID" value="MBP2411034.1"/>
    <property type="molecule type" value="Genomic_DNA"/>
</dbReference>
<dbReference type="Pfam" id="PF13416">
    <property type="entry name" value="SBP_bac_8"/>
    <property type="match status" value="1"/>
</dbReference>
<keyword evidence="2" id="KW-0813">Transport</keyword>
<dbReference type="Gene3D" id="3.40.190.10">
    <property type="entry name" value="Periplasmic binding protein-like II"/>
    <property type="match status" value="1"/>
</dbReference>
<dbReference type="RefSeq" id="WP_209895393.1">
    <property type="nucleotide sequence ID" value="NZ_BAAAJV010000053.1"/>
</dbReference>
<dbReference type="InterPro" id="IPR006059">
    <property type="entry name" value="SBP"/>
</dbReference>
<sequence length="470" mass="52282">MIDRRTLLRALGAGASVTFAGGSIVGCTNRPVGENRDPNTVRVWGIWASDQEKEMQVIEAFSEQNPDVKIEVSQVPSNGQGDASSVITAVRGRTGPDIYFMDRFNGAQFASLGLLEPIDGLIEEHEDVSVEEFMAGWVKFATDELYYDGQYYGLPMDTDTRGMYVNLGLADEAGIDRSLLDPANGPMSYEQLWEINDAFNVQDDSGTYEKVTWIPWDDQASLLMWAMANGVTFFSNETCHTLLDSPEMLAVAEMYAGWIERLDFARLDAFKATYQPPNAPPTQTSFFSDRQLFQITGPWGVQSQADYKPDMEYTVTHLPVPEEGDEPFTWAGGFALTMPKGASMSKAAWDFFTFYAGYEGQKILMPQISRIPTNIETIEDPKGWDRDIKFFVELLGVAKSRPPLPVGTKLWDAMMTMQGSLNQASDTPENLVTEAQQYVDPTMQQFCPVTLPEGFGEPDPHFPVEDVPGA</sequence>
<dbReference type="PANTHER" id="PTHR30061:SF50">
    <property type="entry name" value="MALTOSE_MALTODEXTRIN-BINDING PERIPLASMIC PROTEIN"/>
    <property type="match status" value="1"/>
</dbReference>
<organism evidence="4 5">
    <name type="scientific">Brachybacterium fresconis</name>
    <dbReference type="NCBI Taxonomy" id="173363"/>
    <lineage>
        <taxon>Bacteria</taxon>
        <taxon>Bacillati</taxon>
        <taxon>Actinomycetota</taxon>
        <taxon>Actinomycetes</taxon>
        <taxon>Micrococcales</taxon>
        <taxon>Dermabacteraceae</taxon>
        <taxon>Brachybacterium</taxon>
    </lineage>
</organism>
<keyword evidence="5" id="KW-1185">Reference proteome</keyword>
<evidence type="ECO:0000256" key="1">
    <source>
        <dbReference type="ARBA" id="ARBA00008520"/>
    </source>
</evidence>
<protein>
    <submittedName>
        <fullName evidence="4">ABC-type glycerol-3-phosphate transport system substrate-binding protein</fullName>
    </submittedName>
</protein>
<dbReference type="SUPFAM" id="SSF53850">
    <property type="entry name" value="Periplasmic binding protein-like II"/>
    <property type="match status" value="1"/>
</dbReference>
<name>A0ABS4YQK0_9MICO</name>
<dbReference type="Proteomes" id="UP000698222">
    <property type="component" value="Unassembled WGS sequence"/>
</dbReference>
<accession>A0ABS4YQK0</accession>
<keyword evidence="3" id="KW-0732">Signal</keyword>
<evidence type="ECO:0000313" key="5">
    <source>
        <dbReference type="Proteomes" id="UP000698222"/>
    </source>
</evidence>
<gene>
    <name evidence="4" type="ORF">JOF44_003937</name>
</gene>
<evidence type="ECO:0000313" key="4">
    <source>
        <dbReference type="EMBL" id="MBP2411034.1"/>
    </source>
</evidence>
<dbReference type="PROSITE" id="PS51257">
    <property type="entry name" value="PROKAR_LIPOPROTEIN"/>
    <property type="match status" value="1"/>
</dbReference>
<comment type="similarity">
    <text evidence="1">Belongs to the bacterial solute-binding protein 1 family.</text>
</comment>
<evidence type="ECO:0000256" key="3">
    <source>
        <dbReference type="ARBA" id="ARBA00022729"/>
    </source>
</evidence>
<proteinExistence type="inferred from homology"/>
<dbReference type="PANTHER" id="PTHR30061">
    <property type="entry name" value="MALTOSE-BINDING PERIPLASMIC PROTEIN"/>
    <property type="match status" value="1"/>
</dbReference>